<keyword evidence="1" id="KW-0812">Transmembrane</keyword>
<feature type="transmembrane region" description="Helical" evidence="1">
    <location>
        <begin position="337"/>
        <end position="356"/>
    </location>
</feature>
<accession>A0A8K0W104</accession>
<evidence type="ECO:0000259" key="2">
    <source>
        <dbReference type="Pfam" id="PF20237"/>
    </source>
</evidence>
<feature type="transmembrane region" description="Helical" evidence="1">
    <location>
        <begin position="307"/>
        <end position="330"/>
    </location>
</feature>
<reference evidence="3" key="1">
    <citation type="journal article" date="2021" name="Nat. Commun.">
        <title>Genetic determinants of endophytism in the Arabidopsis root mycobiome.</title>
        <authorList>
            <person name="Mesny F."/>
            <person name="Miyauchi S."/>
            <person name="Thiergart T."/>
            <person name="Pickel B."/>
            <person name="Atanasova L."/>
            <person name="Karlsson M."/>
            <person name="Huettel B."/>
            <person name="Barry K.W."/>
            <person name="Haridas S."/>
            <person name="Chen C."/>
            <person name="Bauer D."/>
            <person name="Andreopoulos W."/>
            <person name="Pangilinan J."/>
            <person name="LaButti K."/>
            <person name="Riley R."/>
            <person name="Lipzen A."/>
            <person name="Clum A."/>
            <person name="Drula E."/>
            <person name="Henrissat B."/>
            <person name="Kohler A."/>
            <person name="Grigoriev I.V."/>
            <person name="Martin F.M."/>
            <person name="Hacquard S."/>
        </authorList>
    </citation>
    <scope>NUCLEOTIDE SEQUENCE</scope>
    <source>
        <strain evidence="3">MPI-SDFR-AT-0120</strain>
    </source>
</reference>
<dbReference type="Proteomes" id="UP000813461">
    <property type="component" value="Unassembled WGS sequence"/>
</dbReference>
<organism evidence="3 4">
    <name type="scientific">Paraphoma chrysanthemicola</name>
    <dbReference type="NCBI Taxonomy" id="798071"/>
    <lineage>
        <taxon>Eukaryota</taxon>
        <taxon>Fungi</taxon>
        <taxon>Dikarya</taxon>
        <taxon>Ascomycota</taxon>
        <taxon>Pezizomycotina</taxon>
        <taxon>Dothideomycetes</taxon>
        <taxon>Pleosporomycetidae</taxon>
        <taxon>Pleosporales</taxon>
        <taxon>Pleosporineae</taxon>
        <taxon>Phaeosphaeriaceae</taxon>
        <taxon>Paraphoma</taxon>
    </lineage>
</organism>
<protein>
    <recommendedName>
        <fullName evidence="2">DUF6594 domain-containing protein</fullName>
    </recommendedName>
</protein>
<dbReference type="PANTHER" id="PTHR34502">
    <property type="entry name" value="DUF6594 DOMAIN-CONTAINING PROTEIN-RELATED"/>
    <property type="match status" value="1"/>
</dbReference>
<dbReference type="PANTHER" id="PTHR34502:SF3">
    <property type="entry name" value="DUF6594 DOMAIN-CONTAINING PROTEIN"/>
    <property type="match status" value="1"/>
</dbReference>
<comment type="caution">
    <text evidence="3">The sequence shown here is derived from an EMBL/GenBank/DDBJ whole genome shotgun (WGS) entry which is preliminary data.</text>
</comment>
<keyword evidence="1" id="KW-1133">Transmembrane helix</keyword>
<evidence type="ECO:0000256" key="1">
    <source>
        <dbReference type="SAM" id="Phobius"/>
    </source>
</evidence>
<sequence>MCPYRVFRAVLRDRLGKCVGIAVENVRDQVLGILGNGKVGYTVLETVLIGWLPYPASLFWPNAPSCQPRATYKEHPHLTGTSRIQFRLALFNMPWPYFTARLFGHYPYRDCEVRLEQIEDHPAGYPRFSALMASHASFQLCRRFSHLRARLLLLKQDRIVVLEQQLQEIDKQEQAPLFLGSSRDDTNAERSKTLVDLDKALTDYDNFIERSTRAINSELANPRDVQSLQNWVNGNGCLSWGETEYLTHCNDLQSLADSQDSAVTRSESLVEYALVYLLKYFRNRDKYPNLSRDPEVLVSSTPFVRTLARSMVVTLSVILLALPIIICFLVTSPAARISIITVSLIVFLVILSTFVTRRTSELFIAGATYTTVLVVFVSETSLKAQ</sequence>
<name>A0A8K0W104_9PLEO</name>
<feature type="domain" description="DUF6594" evidence="2">
    <location>
        <begin position="125"/>
        <end position="374"/>
    </location>
</feature>
<dbReference type="OrthoDB" id="5341582at2759"/>
<dbReference type="InterPro" id="IPR046529">
    <property type="entry name" value="DUF6594"/>
</dbReference>
<dbReference type="EMBL" id="JAGMVJ010000006">
    <property type="protein sequence ID" value="KAH7089886.1"/>
    <property type="molecule type" value="Genomic_DNA"/>
</dbReference>
<keyword evidence="1" id="KW-0472">Membrane</keyword>
<evidence type="ECO:0000313" key="3">
    <source>
        <dbReference type="EMBL" id="KAH7089886.1"/>
    </source>
</evidence>
<evidence type="ECO:0000313" key="4">
    <source>
        <dbReference type="Proteomes" id="UP000813461"/>
    </source>
</evidence>
<proteinExistence type="predicted"/>
<feature type="transmembrane region" description="Helical" evidence="1">
    <location>
        <begin position="362"/>
        <end position="382"/>
    </location>
</feature>
<gene>
    <name evidence="3" type="ORF">FB567DRAFT_312317</name>
</gene>
<dbReference type="Pfam" id="PF20237">
    <property type="entry name" value="DUF6594"/>
    <property type="match status" value="1"/>
</dbReference>
<keyword evidence="4" id="KW-1185">Reference proteome</keyword>
<dbReference type="AlphaFoldDB" id="A0A8K0W104"/>